<comment type="caution">
    <text evidence="2">The sequence shown here is derived from an EMBL/GenBank/DDBJ whole genome shotgun (WGS) entry which is preliminary data.</text>
</comment>
<feature type="compositionally biased region" description="Polar residues" evidence="1">
    <location>
        <begin position="1"/>
        <end position="12"/>
    </location>
</feature>
<accession>A0A820HM53</accession>
<dbReference type="Proteomes" id="UP000663881">
    <property type="component" value="Unassembled WGS sequence"/>
</dbReference>
<dbReference type="EMBL" id="CAJOAY010015947">
    <property type="protein sequence ID" value="CAF4295310.1"/>
    <property type="molecule type" value="Genomic_DNA"/>
</dbReference>
<evidence type="ECO:0000256" key="1">
    <source>
        <dbReference type="SAM" id="MobiDB-lite"/>
    </source>
</evidence>
<organism evidence="2 3">
    <name type="scientific">Adineta steineri</name>
    <dbReference type="NCBI Taxonomy" id="433720"/>
    <lineage>
        <taxon>Eukaryota</taxon>
        <taxon>Metazoa</taxon>
        <taxon>Spiralia</taxon>
        <taxon>Gnathifera</taxon>
        <taxon>Rotifera</taxon>
        <taxon>Eurotatoria</taxon>
        <taxon>Bdelloidea</taxon>
        <taxon>Adinetida</taxon>
        <taxon>Adinetidae</taxon>
        <taxon>Adineta</taxon>
    </lineage>
</organism>
<dbReference type="AlphaFoldDB" id="A0A820HM53"/>
<name>A0A820HM53_9BILA</name>
<gene>
    <name evidence="2" type="ORF">OKA104_LOCUS45921</name>
</gene>
<protein>
    <submittedName>
        <fullName evidence="2">Uncharacterized protein</fullName>
    </submittedName>
</protein>
<evidence type="ECO:0000313" key="2">
    <source>
        <dbReference type="EMBL" id="CAF4295310.1"/>
    </source>
</evidence>
<proteinExistence type="predicted"/>
<sequence>MDPSSSTQAETNQHIESEESKQHKVLLDLQKQLEILRNEVSSQPQLIVKGIQETVMEQSDVIMLRCSHLTNMPEIRRHVREMFVDSPILNVIADTAIQLITTMKSSIKLTELMKWHQRTIKTRINDEVCGIEIHYKIKLLYEATTGADSNTNKNEVALIAYKCKAYTLNIPLTAVLDNNELQQLTSR</sequence>
<feature type="region of interest" description="Disordered" evidence="1">
    <location>
        <begin position="1"/>
        <end position="21"/>
    </location>
</feature>
<evidence type="ECO:0000313" key="3">
    <source>
        <dbReference type="Proteomes" id="UP000663881"/>
    </source>
</evidence>
<reference evidence="2" key="1">
    <citation type="submission" date="2021-02" db="EMBL/GenBank/DDBJ databases">
        <authorList>
            <person name="Nowell W R."/>
        </authorList>
    </citation>
    <scope>NUCLEOTIDE SEQUENCE</scope>
</reference>